<keyword evidence="1" id="KW-1133">Transmembrane helix</keyword>
<feature type="transmembrane region" description="Helical" evidence="1">
    <location>
        <begin position="114"/>
        <end position="136"/>
    </location>
</feature>
<feature type="domain" description="Potassium channel" evidence="2">
    <location>
        <begin position="67"/>
        <end position="132"/>
    </location>
</feature>
<dbReference type="Proteomes" id="UP000288983">
    <property type="component" value="Unassembled WGS sequence"/>
</dbReference>
<reference evidence="3 4" key="1">
    <citation type="submission" date="2018-06" db="EMBL/GenBank/DDBJ databases">
        <title>Bacteria isolated from soil of Wuhan.</title>
        <authorList>
            <person name="Wei X."/>
            <person name="Chunhua H."/>
        </authorList>
    </citation>
    <scope>NUCLEOTIDE SEQUENCE [LARGE SCALE GENOMIC DNA]</scope>
    <source>
        <strain evidence="4">xwS2</strain>
    </source>
</reference>
<dbReference type="Pfam" id="PF07885">
    <property type="entry name" value="Ion_trans_2"/>
    <property type="match status" value="1"/>
</dbReference>
<dbReference type="Gene3D" id="1.10.287.70">
    <property type="match status" value="1"/>
</dbReference>
<dbReference type="SUPFAM" id="SSF81324">
    <property type="entry name" value="Voltage-gated potassium channels"/>
    <property type="match status" value="1"/>
</dbReference>
<dbReference type="OrthoDB" id="9813518at2"/>
<evidence type="ECO:0000259" key="2">
    <source>
        <dbReference type="Pfam" id="PF07885"/>
    </source>
</evidence>
<proteinExistence type="predicted"/>
<dbReference type="EMBL" id="QJRG01000042">
    <property type="protein sequence ID" value="RWU22875.1"/>
    <property type="molecule type" value="Genomic_DNA"/>
</dbReference>
<gene>
    <name evidence="3" type="ORF">DM813_11780</name>
</gene>
<evidence type="ECO:0000313" key="3">
    <source>
        <dbReference type="EMBL" id="RWU22875.1"/>
    </source>
</evidence>
<dbReference type="AlphaFoldDB" id="A0A443ZTA3"/>
<protein>
    <submittedName>
        <fullName evidence="3">Transporter</fullName>
    </submittedName>
</protein>
<sequence length="147" mass="16332">MLINFLVGLPVIVLCVVLQAVFLALCARRYVSLRRKMNLSPSWSDDVRLLSMVMVVMLIGNYVQMALWALLFLLLGEFDDFITALYFSGVTFSTLGYGDVVLSPQWRLLSPLEAANGILMFGVSTAIMTAAVMDIIKQHTSGEHAKR</sequence>
<dbReference type="STRING" id="237609.PSAKL28_24650"/>
<feature type="transmembrane region" description="Helical" evidence="1">
    <location>
        <begin position="49"/>
        <end position="75"/>
    </location>
</feature>
<accession>A0A443ZTA3</accession>
<comment type="caution">
    <text evidence="3">The sequence shown here is derived from an EMBL/GenBank/DDBJ whole genome shotgun (WGS) entry which is preliminary data.</text>
</comment>
<evidence type="ECO:0000256" key="1">
    <source>
        <dbReference type="SAM" id="Phobius"/>
    </source>
</evidence>
<dbReference type="RefSeq" id="WP_128323542.1">
    <property type="nucleotide sequence ID" value="NZ_QJRG01000042.1"/>
</dbReference>
<keyword evidence="1" id="KW-0472">Membrane</keyword>
<feature type="transmembrane region" description="Helical" evidence="1">
    <location>
        <begin position="6"/>
        <end position="28"/>
    </location>
</feature>
<evidence type="ECO:0000313" key="4">
    <source>
        <dbReference type="Proteomes" id="UP000288983"/>
    </source>
</evidence>
<name>A0A443ZTA3_9PSED</name>
<keyword evidence="1" id="KW-0812">Transmembrane</keyword>
<organism evidence="3 4">
    <name type="scientific">Pseudomonas alkylphenolica</name>
    <dbReference type="NCBI Taxonomy" id="237609"/>
    <lineage>
        <taxon>Bacteria</taxon>
        <taxon>Pseudomonadati</taxon>
        <taxon>Pseudomonadota</taxon>
        <taxon>Gammaproteobacteria</taxon>
        <taxon>Pseudomonadales</taxon>
        <taxon>Pseudomonadaceae</taxon>
        <taxon>Pseudomonas</taxon>
    </lineage>
</organism>
<feature type="transmembrane region" description="Helical" evidence="1">
    <location>
        <begin position="81"/>
        <end position="102"/>
    </location>
</feature>
<dbReference type="InterPro" id="IPR013099">
    <property type="entry name" value="K_chnl_dom"/>
</dbReference>